<accession>A0ABU6KKI4</accession>
<proteinExistence type="predicted"/>
<gene>
    <name evidence="1" type="ORF">QGM71_19370</name>
</gene>
<sequence length="246" mass="28390">MQLLDFIKLTQLNTCTEVERAKLLCFYHYKETGETLFTMSLISNLMKQCGYNAPNSSRLRDKLLKGKDKVFLSEKSYNNKFSFIPTKLQELMKNLNGAWSDTETIESSSELLEESKFCGKRKYLDKLIQQINHSYAHNCYDACAVLMRRLFEVVLVLSYQHLNIDDDIKNNSGSGYIMLDGIVKNAKNNNTLKLSRIKNEFDTFRKVGNFSAHNITYTAGKKDIDDIKLNYRVMLEELFNKAGLPV</sequence>
<protein>
    <recommendedName>
        <fullName evidence="3">DUF4145 domain-containing protein</fullName>
    </recommendedName>
</protein>
<name>A0ABU6KKI4_9BACI</name>
<comment type="caution">
    <text evidence="1">The sequence shown here is derived from an EMBL/GenBank/DDBJ whole genome shotgun (WGS) entry which is preliminary data.</text>
</comment>
<evidence type="ECO:0000313" key="1">
    <source>
        <dbReference type="EMBL" id="MEC5425643.1"/>
    </source>
</evidence>
<dbReference type="EMBL" id="JARZFX010000017">
    <property type="protein sequence ID" value="MEC5425643.1"/>
    <property type="molecule type" value="Genomic_DNA"/>
</dbReference>
<reference evidence="1 2" key="1">
    <citation type="journal article" date="2024" name="Int. J. Syst. Evol. Microbiol.">
        <title>Virgibacillus tibetensis sp. nov., isolated from salt lake on the Tibetan Plateau of China.</title>
        <authorList>
            <person name="Phurbu D."/>
            <person name="Liu Z.-X."/>
            <person name="Wang R."/>
            <person name="Zheng Y.-Y."/>
            <person name="Liu H.-C."/>
            <person name="Zhou Y.-G."/>
            <person name="Yu Y.-J."/>
            <person name="Li A.-H."/>
        </authorList>
    </citation>
    <scope>NUCLEOTIDE SEQUENCE [LARGE SCALE GENOMIC DNA]</scope>
    <source>
        <strain evidence="1 2">C22-A2</strain>
    </source>
</reference>
<dbReference type="Proteomes" id="UP001335737">
    <property type="component" value="Unassembled WGS sequence"/>
</dbReference>
<organism evidence="1 2">
    <name type="scientific">Virgibacillus tibetensis</name>
    <dbReference type="NCBI Taxonomy" id="3042313"/>
    <lineage>
        <taxon>Bacteria</taxon>
        <taxon>Bacillati</taxon>
        <taxon>Bacillota</taxon>
        <taxon>Bacilli</taxon>
        <taxon>Bacillales</taxon>
        <taxon>Bacillaceae</taxon>
        <taxon>Virgibacillus</taxon>
    </lineage>
</organism>
<evidence type="ECO:0008006" key="3">
    <source>
        <dbReference type="Google" id="ProtNLM"/>
    </source>
</evidence>
<dbReference type="RefSeq" id="WP_327609177.1">
    <property type="nucleotide sequence ID" value="NZ_JARZFX010000017.1"/>
</dbReference>
<evidence type="ECO:0000313" key="2">
    <source>
        <dbReference type="Proteomes" id="UP001335737"/>
    </source>
</evidence>
<keyword evidence="2" id="KW-1185">Reference proteome</keyword>